<dbReference type="Pfam" id="PF02601">
    <property type="entry name" value="Exonuc_VII_L"/>
    <property type="match status" value="1"/>
</dbReference>
<keyword evidence="1" id="KW-0963">Cytoplasm</keyword>
<dbReference type="Proteomes" id="UP000887043">
    <property type="component" value="Unassembled WGS sequence"/>
</dbReference>
<dbReference type="PANTHER" id="PTHR30008">
    <property type="entry name" value="EXODEOXYRIBONUCLEASE 7 LARGE SUBUNIT"/>
    <property type="match status" value="1"/>
</dbReference>
<dbReference type="EC" id="3.1.11.6" evidence="5"/>
<dbReference type="GO" id="GO:0008855">
    <property type="term" value="F:exodeoxyribonuclease VII activity"/>
    <property type="evidence" value="ECO:0007669"/>
    <property type="project" value="UniProtKB-UniRule"/>
</dbReference>
<comment type="similarity">
    <text evidence="5">Belongs to the XseA family.</text>
</comment>
<accession>A0AA37HXA5</accession>
<dbReference type="GO" id="GO:0005737">
    <property type="term" value="C:cytoplasm"/>
    <property type="evidence" value="ECO:0007669"/>
    <property type="project" value="UniProtKB-SubCell"/>
</dbReference>
<proteinExistence type="inferred from homology"/>
<dbReference type="AlphaFoldDB" id="A0AA37HXA5"/>
<evidence type="ECO:0000256" key="3">
    <source>
        <dbReference type="ARBA" id="ARBA00022801"/>
    </source>
</evidence>
<evidence type="ECO:0000256" key="2">
    <source>
        <dbReference type="ARBA" id="ARBA00022722"/>
    </source>
</evidence>
<evidence type="ECO:0000256" key="5">
    <source>
        <dbReference type="RuleBase" id="RU004355"/>
    </source>
</evidence>
<dbReference type="PANTHER" id="PTHR30008:SF0">
    <property type="entry name" value="EXODEOXYRIBONUCLEASE 7 LARGE SUBUNIT"/>
    <property type="match status" value="1"/>
</dbReference>
<feature type="domain" description="OB-fold nucleic acid binding" evidence="7">
    <location>
        <begin position="6"/>
        <end position="111"/>
    </location>
</feature>
<dbReference type="CDD" id="cd04489">
    <property type="entry name" value="ExoVII_LU_OBF"/>
    <property type="match status" value="1"/>
</dbReference>
<gene>
    <name evidence="8" type="primary">xseA</name>
    <name evidence="8" type="ORF">PRRU23_18970</name>
</gene>
<comment type="subcellular location">
    <subcellularLocation>
        <location evidence="5">Cytoplasm</location>
    </subcellularLocation>
</comment>
<dbReference type="GO" id="GO:0006308">
    <property type="term" value="P:DNA catabolic process"/>
    <property type="evidence" value="ECO:0007669"/>
    <property type="project" value="UniProtKB-UniRule"/>
</dbReference>
<comment type="catalytic activity">
    <reaction evidence="5">
        <text>Exonucleolytic cleavage in either 5'- to 3'- or 3'- to 5'-direction to yield nucleoside 5'-phosphates.</text>
        <dbReference type="EC" id="3.1.11.6"/>
    </reaction>
</comment>
<evidence type="ECO:0000313" key="8">
    <source>
        <dbReference type="EMBL" id="GJG28197.1"/>
    </source>
</evidence>
<keyword evidence="4 5" id="KW-0269">Exonuclease</keyword>
<evidence type="ECO:0000259" key="7">
    <source>
        <dbReference type="Pfam" id="PF13742"/>
    </source>
</evidence>
<dbReference type="InterPro" id="IPR020579">
    <property type="entry name" value="Exonuc_VII_lsu_C"/>
</dbReference>
<keyword evidence="2 5" id="KW-0540">Nuclease</keyword>
<evidence type="ECO:0000256" key="4">
    <source>
        <dbReference type="ARBA" id="ARBA00022839"/>
    </source>
</evidence>
<evidence type="ECO:0000259" key="6">
    <source>
        <dbReference type="Pfam" id="PF02601"/>
    </source>
</evidence>
<dbReference type="NCBIfam" id="TIGR00237">
    <property type="entry name" value="xseA"/>
    <property type="match status" value="1"/>
</dbReference>
<dbReference type="GO" id="GO:0003676">
    <property type="term" value="F:nucleic acid binding"/>
    <property type="evidence" value="ECO:0007669"/>
    <property type="project" value="InterPro"/>
</dbReference>
<organism evidence="8 9">
    <name type="scientific">Segatella bryantii</name>
    <name type="common">Prevotella bryantii</name>
    <dbReference type="NCBI Taxonomy" id="77095"/>
    <lineage>
        <taxon>Bacteria</taxon>
        <taxon>Pseudomonadati</taxon>
        <taxon>Bacteroidota</taxon>
        <taxon>Bacteroidia</taxon>
        <taxon>Bacteroidales</taxon>
        <taxon>Prevotellaceae</taxon>
        <taxon>Segatella</taxon>
    </lineage>
</organism>
<comment type="caution">
    <text evidence="8">The sequence shown here is derived from an EMBL/GenBank/DDBJ whole genome shotgun (WGS) entry which is preliminary data.</text>
</comment>
<dbReference type="GO" id="GO:0009318">
    <property type="term" value="C:exodeoxyribonuclease VII complex"/>
    <property type="evidence" value="ECO:0007669"/>
    <property type="project" value="UniProtKB-UniRule"/>
</dbReference>
<dbReference type="RefSeq" id="WP_006282043.1">
    <property type="nucleotide sequence ID" value="NZ_BPTR01000001.1"/>
</dbReference>
<name>A0AA37HXA5_SEGBR</name>
<evidence type="ECO:0000256" key="1">
    <source>
        <dbReference type="ARBA" id="ARBA00022490"/>
    </source>
</evidence>
<keyword evidence="3 5" id="KW-0378">Hydrolase</keyword>
<reference evidence="8" key="1">
    <citation type="submission" date="2021-08" db="EMBL/GenBank/DDBJ databases">
        <title>Prevotella lacticifex sp. nov., isolated from rumen of cow.</title>
        <authorList>
            <person name="Shinkai T."/>
            <person name="Ikeyama N."/>
            <person name="Kumagai M."/>
            <person name="Ohmori H."/>
            <person name="Sakamoto M."/>
            <person name="Ohkuma M."/>
            <person name="Mitsumori M."/>
        </authorList>
    </citation>
    <scope>NUCLEOTIDE SEQUENCE</scope>
    <source>
        <strain evidence="8">DSM 11371</strain>
    </source>
</reference>
<protein>
    <recommendedName>
        <fullName evidence="5">Exodeoxyribonuclease 7 large subunit</fullName>
        <ecNumber evidence="5">3.1.11.6</ecNumber>
    </recommendedName>
</protein>
<sequence>MKQALSLYELNHLVHDVIAIQLPDSIWVQAELSEYRENNGHCFMELIEKDNHLNTPIAKASAKCWRNRWVYIRAGFERITGMHLRAGMKIMLQVHAEFHENYGFSWMIDDIDPTFTLGDMARKRLEIIQVLKDEGVFDLQKQLVIPMFCQRVAVISSVHAAGYGDFCHQMQNNEYGLSFNIELFPAVMQGEQIEKSVIRALNLINERYEEFDVVVIIRGGGATSDMSGFDTLVLAENVANFPLPIITGIGHERDESVLDMISNTRVKTPTAAATFLIEHLAQVYNRVQNASDFIFSYVRERMTREKMRIQHLGGRIPLMFSLVKTSHLRKLDAIESKLNNQVGRLILQQFQYLDRLQMAMLPAIQRKLNKEQYRLQMIEQQVMLSDPTLLLKRGYSITLLNGKVVKDASCLHVGDEIITRVENGEIRSIVK</sequence>
<dbReference type="EMBL" id="BPTR01000001">
    <property type="protein sequence ID" value="GJG28197.1"/>
    <property type="molecule type" value="Genomic_DNA"/>
</dbReference>
<dbReference type="Pfam" id="PF13742">
    <property type="entry name" value="tRNA_anti_2"/>
    <property type="match status" value="1"/>
</dbReference>
<feature type="domain" description="Exonuclease VII large subunit C-terminal" evidence="6">
    <location>
        <begin position="136"/>
        <end position="428"/>
    </location>
</feature>
<dbReference type="InterPro" id="IPR025824">
    <property type="entry name" value="OB-fold_nuc-bd_dom"/>
</dbReference>
<dbReference type="InterPro" id="IPR003753">
    <property type="entry name" value="Exonuc_VII_L"/>
</dbReference>
<evidence type="ECO:0000313" key="9">
    <source>
        <dbReference type="Proteomes" id="UP000887043"/>
    </source>
</evidence>